<protein>
    <recommendedName>
        <fullName evidence="12">Family 17 glucosidase SCW11</fullName>
    </recommendedName>
</protein>
<dbReference type="InterPro" id="IPR017853">
    <property type="entry name" value="GH"/>
</dbReference>
<comment type="subcellular location">
    <subcellularLocation>
        <location evidence="1">Secreted</location>
        <location evidence="1">Cell wall</location>
    </subcellularLocation>
</comment>
<dbReference type="OrthoDB" id="4082933at2759"/>
<evidence type="ECO:0000313" key="10">
    <source>
        <dbReference type="EMBL" id="EEQ46430.1"/>
    </source>
</evidence>
<feature type="signal peptide" evidence="9">
    <location>
        <begin position="1"/>
        <end position="17"/>
    </location>
</feature>
<dbReference type="SUPFAM" id="SSF51445">
    <property type="entry name" value="(Trans)glycosidases"/>
    <property type="match status" value="1"/>
</dbReference>
<evidence type="ECO:0000256" key="3">
    <source>
        <dbReference type="ARBA" id="ARBA00022512"/>
    </source>
</evidence>
<evidence type="ECO:0000256" key="8">
    <source>
        <dbReference type="SAM" id="MobiDB-lite"/>
    </source>
</evidence>
<feature type="chain" id="PRO_5002944904" description="Family 17 glucosidase SCW11" evidence="9">
    <location>
        <begin position="18"/>
        <end position="514"/>
    </location>
</feature>
<keyword evidence="5 9" id="KW-0732">Signal</keyword>
<dbReference type="InterPro" id="IPR000490">
    <property type="entry name" value="Glyco_hydro_17"/>
</dbReference>
<evidence type="ECO:0000256" key="4">
    <source>
        <dbReference type="ARBA" id="ARBA00022525"/>
    </source>
</evidence>
<dbReference type="Gene3D" id="3.20.20.80">
    <property type="entry name" value="Glycosidases"/>
    <property type="match status" value="1"/>
</dbReference>
<evidence type="ECO:0000256" key="2">
    <source>
        <dbReference type="ARBA" id="ARBA00008773"/>
    </source>
</evidence>
<keyword evidence="11" id="KW-1185">Reference proteome</keyword>
<evidence type="ECO:0000256" key="5">
    <source>
        <dbReference type="ARBA" id="ARBA00022729"/>
    </source>
</evidence>
<evidence type="ECO:0008006" key="12">
    <source>
        <dbReference type="Google" id="ProtNLM"/>
    </source>
</evidence>
<comment type="similarity">
    <text evidence="2">Belongs to the glycosyl hydrolase 17 family.</text>
</comment>
<dbReference type="VEuPathDB" id="FungiDB:CAWG_04784"/>
<evidence type="ECO:0000256" key="7">
    <source>
        <dbReference type="ARBA" id="ARBA00023295"/>
    </source>
</evidence>
<keyword evidence="4" id="KW-0964">Secreted</keyword>
<keyword evidence="6" id="KW-0378">Hydrolase</keyword>
<dbReference type="PANTHER" id="PTHR16631">
    <property type="entry name" value="GLUCAN 1,3-BETA-GLUCOSIDASE"/>
    <property type="match status" value="1"/>
</dbReference>
<proteinExistence type="inferred from homology"/>
<dbReference type="PaxDb" id="5476-C4YRS7"/>
<sequence>MFSNIISTLALLQLLNAAPILLTRYHVAAPTTEIKTVTTGTTTVWLPPVGIYISDGQTSTSTITDAQWNTYPVTFTSIINKDQAAPTQQTTEAQQQQTTEAQQQQPTTTTTSSTSPAQPTTTETQQQQQQQQQPTTTEQAQPTTTEQQPQQPTTTEQQQQQQPTTTEQAQPTTTSTEQAPQSTEQGQQQGQPTTTEQTSQTTEQGQQTTEQNDTTTQSPSTTTIDYTSSTSSTSTSSPNPSSSIGSSGDIPAPTAIVYSPYANDRSCKSADTIRSDIQLINSKGIKQIRSYGTDCGSLTTVLETCRELGITVNQGVWISAAGVDSIDDQVSDVIKYGQSNGWDVFNLLTIGNEAIIAGYVSPSELVSKIKSVKSQLQSAGYNGKVTTSEPPATYLKYPSFCTDADIDVVGINPHSYFNANIEPKDAGSYIVHQQQQVAEICGGKSVLITETGYPSKGSTLGVNVPSPENQEIAISSIIKETGGDCTILTTYNDFWKDPGPYGIEQYFGVIQLFQ</sequence>
<dbReference type="GO" id="GO:0005576">
    <property type="term" value="C:extracellular region"/>
    <property type="evidence" value="ECO:0007669"/>
    <property type="project" value="TreeGrafter"/>
</dbReference>
<evidence type="ECO:0000256" key="6">
    <source>
        <dbReference type="ARBA" id="ARBA00022801"/>
    </source>
</evidence>
<dbReference type="AlphaFoldDB" id="C4YRS7"/>
<dbReference type="InterPro" id="IPR050732">
    <property type="entry name" value="Beta-glucan_modifiers"/>
</dbReference>
<dbReference type="OMA" id="VVCPYAT"/>
<gene>
    <name evidence="10" type="ORF">CAWG_04784</name>
</gene>
<name>C4YRS7_CANAW</name>
<dbReference type="GO" id="GO:0009277">
    <property type="term" value="C:fungal-type cell wall"/>
    <property type="evidence" value="ECO:0007669"/>
    <property type="project" value="UniProtKB-ARBA"/>
</dbReference>
<organism evidence="10 11">
    <name type="scientific">Candida albicans (strain WO-1)</name>
    <name type="common">Yeast</name>
    <dbReference type="NCBI Taxonomy" id="294748"/>
    <lineage>
        <taxon>Eukaryota</taxon>
        <taxon>Fungi</taxon>
        <taxon>Dikarya</taxon>
        <taxon>Ascomycota</taxon>
        <taxon>Saccharomycotina</taxon>
        <taxon>Pichiomycetes</taxon>
        <taxon>Debaryomycetaceae</taxon>
        <taxon>Candida/Lodderomyces clade</taxon>
        <taxon>Candida</taxon>
    </lineage>
</organism>
<evidence type="ECO:0000256" key="9">
    <source>
        <dbReference type="SAM" id="SignalP"/>
    </source>
</evidence>
<dbReference type="PANTHER" id="PTHR16631:SF24">
    <property type="entry name" value="FAMILY 17 GLUCOSIDASE SCW11-RELATED"/>
    <property type="match status" value="1"/>
</dbReference>
<dbReference type="GO" id="GO:0005975">
    <property type="term" value="P:carbohydrate metabolic process"/>
    <property type="evidence" value="ECO:0007669"/>
    <property type="project" value="InterPro"/>
</dbReference>
<dbReference type="HOGENOM" id="CLU_027285_3_0_1"/>
<accession>C4YRS7</accession>
<dbReference type="GO" id="GO:0071555">
    <property type="term" value="P:cell wall organization"/>
    <property type="evidence" value="ECO:0007669"/>
    <property type="project" value="TreeGrafter"/>
</dbReference>
<keyword evidence="3" id="KW-0134">Cell wall</keyword>
<evidence type="ECO:0000256" key="1">
    <source>
        <dbReference type="ARBA" id="ARBA00004191"/>
    </source>
</evidence>
<evidence type="ECO:0000313" key="11">
    <source>
        <dbReference type="Proteomes" id="UP000001429"/>
    </source>
</evidence>
<dbReference type="EMBL" id="CM000311">
    <property type="protein sequence ID" value="EEQ46430.1"/>
    <property type="molecule type" value="Genomic_DNA"/>
</dbReference>
<dbReference type="Proteomes" id="UP000001429">
    <property type="component" value="Chromosome 5"/>
</dbReference>
<dbReference type="GO" id="GO:0042973">
    <property type="term" value="F:glucan endo-1,3-beta-D-glucosidase activity"/>
    <property type="evidence" value="ECO:0007669"/>
    <property type="project" value="TreeGrafter"/>
</dbReference>
<feature type="region of interest" description="Disordered" evidence="8">
    <location>
        <begin position="84"/>
        <end position="251"/>
    </location>
</feature>
<dbReference type="GO" id="GO:0009986">
    <property type="term" value="C:cell surface"/>
    <property type="evidence" value="ECO:0007669"/>
    <property type="project" value="TreeGrafter"/>
</dbReference>
<dbReference type="PROSITE" id="PS00587">
    <property type="entry name" value="GLYCOSYL_HYDROL_F17"/>
    <property type="match status" value="1"/>
</dbReference>
<keyword evidence="7" id="KW-0326">Glycosidase</keyword>
<dbReference type="FunFam" id="3.20.20.80:FF:000160">
    <property type="entry name" value="Probable beta-glucosidase btgE"/>
    <property type="match status" value="1"/>
</dbReference>
<reference evidence="10 11" key="1">
    <citation type="journal article" date="2009" name="Nature">
        <title>Evolution of pathogenicity and sexual reproduction in eight Candida genomes.</title>
        <authorList>
            <person name="Butler G."/>
            <person name="Rasmussen M.D."/>
            <person name="Lin M.F."/>
            <person name="Santos M.A."/>
            <person name="Sakthikumar S."/>
            <person name="Munro C.A."/>
            <person name="Rheinbay E."/>
            <person name="Grabherr M."/>
            <person name="Forche A."/>
            <person name="Reedy J.L."/>
            <person name="Agrafioti I."/>
            <person name="Arnaud M.B."/>
            <person name="Bates S."/>
            <person name="Brown A.J."/>
            <person name="Brunke S."/>
            <person name="Costanzo M.C."/>
            <person name="Fitzpatrick D.A."/>
            <person name="de Groot P.W."/>
            <person name="Harris D."/>
            <person name="Hoyer L.L."/>
            <person name="Hube B."/>
            <person name="Klis F.M."/>
            <person name="Kodira C."/>
            <person name="Lennard N."/>
            <person name="Logue M.E."/>
            <person name="Martin R."/>
            <person name="Neiman A.M."/>
            <person name="Nikolaou E."/>
            <person name="Quail M.A."/>
            <person name="Quinn J."/>
            <person name="Santos M.C."/>
            <person name="Schmitzberger F.F."/>
            <person name="Sherlock G."/>
            <person name="Shah P."/>
            <person name="Silverstein K.A."/>
            <person name="Skrzypek M.S."/>
            <person name="Soll D."/>
            <person name="Staggs R."/>
            <person name="Stansfield I."/>
            <person name="Stumpf M.P."/>
            <person name="Sudbery P.E."/>
            <person name="Srikantha T."/>
            <person name="Zeng Q."/>
            <person name="Berman J."/>
            <person name="Berriman M."/>
            <person name="Heitman J."/>
            <person name="Gow N.A."/>
            <person name="Lorenz M.C."/>
            <person name="Birren B.W."/>
            <person name="Kellis M."/>
            <person name="Cuomo C.A."/>
        </authorList>
    </citation>
    <scope>NUCLEOTIDE SEQUENCE [LARGE SCALE GENOMIC DNA]</scope>
    <source>
        <strain evidence="10 11">WO-1</strain>
    </source>
</reference>